<dbReference type="Pfam" id="PF01926">
    <property type="entry name" value="MMR_HSR1"/>
    <property type="match status" value="1"/>
</dbReference>
<dbReference type="Proteomes" id="UP000215086">
    <property type="component" value="Chromosome"/>
</dbReference>
<gene>
    <name evidence="3" type="ORF">THTE_3896</name>
</gene>
<organism evidence="3 4">
    <name type="scientific">Thermogutta terrifontis</name>
    <dbReference type="NCBI Taxonomy" id="1331910"/>
    <lineage>
        <taxon>Bacteria</taxon>
        <taxon>Pseudomonadati</taxon>
        <taxon>Planctomycetota</taxon>
        <taxon>Planctomycetia</taxon>
        <taxon>Pirellulales</taxon>
        <taxon>Thermoguttaceae</taxon>
        <taxon>Thermogutta</taxon>
    </lineage>
</organism>
<dbReference type="GO" id="GO:0003924">
    <property type="term" value="F:GTPase activity"/>
    <property type="evidence" value="ECO:0007669"/>
    <property type="project" value="InterPro"/>
</dbReference>
<dbReference type="SUPFAM" id="SSF81271">
    <property type="entry name" value="TGS-like"/>
    <property type="match status" value="1"/>
</dbReference>
<dbReference type="PRINTS" id="PR00326">
    <property type="entry name" value="GTP1OBG"/>
</dbReference>
<dbReference type="InterPro" id="IPR004095">
    <property type="entry name" value="TGS"/>
</dbReference>
<evidence type="ECO:0000313" key="4">
    <source>
        <dbReference type="Proteomes" id="UP000215086"/>
    </source>
</evidence>
<dbReference type="KEGG" id="ttf:THTE_3896"/>
<proteinExistence type="predicted"/>
<dbReference type="PANTHER" id="PTHR43127">
    <property type="entry name" value="DEVELOPMENTALLY-REGULATED GTP-BINDING PROTEIN 2"/>
    <property type="match status" value="1"/>
</dbReference>
<keyword evidence="4" id="KW-1185">Reference proteome</keyword>
<dbReference type="GO" id="GO:0005525">
    <property type="term" value="F:GTP binding"/>
    <property type="evidence" value="ECO:0007669"/>
    <property type="project" value="InterPro"/>
</dbReference>
<dbReference type="InterPro" id="IPR012676">
    <property type="entry name" value="TGS-like"/>
</dbReference>
<dbReference type="AlphaFoldDB" id="A0A286RKL8"/>
<dbReference type="Pfam" id="PF02824">
    <property type="entry name" value="TGS"/>
    <property type="match status" value="1"/>
</dbReference>
<dbReference type="SUPFAM" id="SSF52540">
    <property type="entry name" value="P-loop containing nucleoside triphosphate hydrolases"/>
    <property type="match status" value="1"/>
</dbReference>
<dbReference type="Gene3D" id="3.10.20.30">
    <property type="match status" value="1"/>
</dbReference>
<evidence type="ECO:0000259" key="2">
    <source>
        <dbReference type="Pfam" id="PF02824"/>
    </source>
</evidence>
<evidence type="ECO:0000313" key="3">
    <source>
        <dbReference type="EMBL" id="ASV76497.1"/>
    </source>
</evidence>
<dbReference type="EMBL" id="CP018477">
    <property type="protein sequence ID" value="ASV76497.1"/>
    <property type="molecule type" value="Genomic_DNA"/>
</dbReference>
<dbReference type="OrthoDB" id="257487at2"/>
<feature type="domain" description="TGS" evidence="2">
    <location>
        <begin position="258"/>
        <end position="329"/>
    </location>
</feature>
<feature type="domain" description="G" evidence="1">
    <location>
        <begin position="82"/>
        <end position="179"/>
    </location>
</feature>
<dbReference type="InterPro" id="IPR006073">
    <property type="entry name" value="GTP-bd"/>
</dbReference>
<dbReference type="InterPro" id="IPR012675">
    <property type="entry name" value="Beta-grasp_dom_sf"/>
</dbReference>
<dbReference type="Gene3D" id="3.40.50.300">
    <property type="entry name" value="P-loop containing nucleotide triphosphate hydrolases"/>
    <property type="match status" value="1"/>
</dbReference>
<name>A0A286RKL8_9BACT</name>
<reference evidence="3 4" key="1">
    <citation type="journal article" name="Front. Microbiol.">
        <title>Sugar Metabolism of the First Thermophilic Planctomycete Thermogutta terrifontis: Comparative Genomic and Transcriptomic Approaches.</title>
        <authorList>
            <person name="Elcheninov A.G."/>
            <person name="Menzel P."/>
            <person name="Gudbergsdottir S.R."/>
            <person name="Slesarev A.I."/>
            <person name="Kadnikov V.V."/>
            <person name="Krogh A."/>
            <person name="Bonch-Osmolovskaya E.A."/>
            <person name="Peng X."/>
            <person name="Kublanov I.V."/>
        </authorList>
    </citation>
    <scope>NUCLEOTIDE SEQUENCE [LARGE SCALE GENOMIC DNA]</scope>
    <source>
        <strain evidence="3 4">R1</strain>
    </source>
</reference>
<dbReference type="InterPro" id="IPR027417">
    <property type="entry name" value="P-loop_NTPase"/>
</dbReference>
<sequence length="330" mass="36987">MPANLTPQYLKAEEEYRRASTPEEELKWLQIMLQEIPKHKGTDKLQAELKRKISEVKKQIQTERSTGRRTRGFRIPRQGAGTVVILGGPNAGKSALLRALTRATPEVAPYPFTTKVPLPGMMPWEDVFVQLIDTPPITADFIDPCMHGLIRSADLALLMVDLGADEGIVQCQEVIDKLNKTKSRLSATSYLDEEDVGLSYTRAFLVPNKIDLEEAPARLELLHELLPLDFPEYVISAEKGIGLEPLREAIYKALDVVRVYAKPPSAKEPDLERPFTFRRGSTVADMAAEIHKDLAKNLKFARVWGSAVHPGTIVKGDYVLQDRDIVELHM</sequence>
<evidence type="ECO:0000259" key="1">
    <source>
        <dbReference type="Pfam" id="PF01926"/>
    </source>
</evidence>
<accession>A0A286RKL8</accession>
<protein>
    <submittedName>
        <fullName evidence="3">GTP-binding protein RBG1/RBG2</fullName>
    </submittedName>
</protein>
<dbReference type="InterPro" id="IPR045001">
    <property type="entry name" value="DRG"/>
</dbReference>
<dbReference type="Gene3D" id="6.10.140.1070">
    <property type="match status" value="1"/>
</dbReference>
<dbReference type="RefSeq" id="WP_095416269.1">
    <property type="nucleotide sequence ID" value="NZ_CP018477.1"/>
</dbReference>